<sequence>MDLDAWSACLRVLADPTRVRLLALLEREELTVAELSAVTRLAQPRVSTHLAKLKEADLVRDRRAGVSAYYRFNEDNLEPSERALWDALRSGTDDPLLRQDAERLTEVLASRSADQNWADSVAGDMERHYSPGRTWEALARAALPMLAPGDVLDVASGDGVLAELLAPHAKRYICIDSSTKVVLAAGERLRKLDHVEVREGDMQHLPFDKPQFDLVLMMHALTYAEKPALAVAEAARVLRRNGQLLLTCLAKHEHKAAVTPYGHVNLGFTEKDLRKYAEKAGLSVQVCEVVTREKRPPHFEVLTLLARKA</sequence>
<dbReference type="PANTHER" id="PTHR33154">
    <property type="entry name" value="TRANSCRIPTIONAL REGULATOR, ARSR FAMILY"/>
    <property type="match status" value="1"/>
</dbReference>
<feature type="domain" description="HTH arsR-type" evidence="4">
    <location>
        <begin position="1"/>
        <end position="92"/>
    </location>
</feature>
<evidence type="ECO:0000313" key="5">
    <source>
        <dbReference type="EMBL" id="KFN44647.1"/>
    </source>
</evidence>
<dbReference type="SMART" id="SM00418">
    <property type="entry name" value="HTH_ARSR"/>
    <property type="match status" value="1"/>
</dbReference>
<dbReference type="Gene3D" id="1.10.10.10">
    <property type="entry name" value="Winged helix-like DNA-binding domain superfamily/Winged helix DNA-binding domain"/>
    <property type="match status" value="1"/>
</dbReference>
<dbReference type="PROSITE" id="PS50987">
    <property type="entry name" value="HTH_ARSR_2"/>
    <property type="match status" value="1"/>
</dbReference>
<dbReference type="InterPro" id="IPR001845">
    <property type="entry name" value="HTH_ArsR_DNA-bd_dom"/>
</dbReference>
<dbReference type="Pfam" id="PF08241">
    <property type="entry name" value="Methyltransf_11"/>
    <property type="match status" value="1"/>
</dbReference>
<dbReference type="SUPFAM" id="SSF46785">
    <property type="entry name" value="Winged helix' DNA-binding domain"/>
    <property type="match status" value="1"/>
</dbReference>
<keyword evidence="3" id="KW-0804">Transcription</keyword>
<dbReference type="PANTHER" id="PTHR33154:SF33">
    <property type="entry name" value="TRANSCRIPTIONAL REPRESSOR SDPR"/>
    <property type="match status" value="1"/>
</dbReference>
<keyword evidence="1" id="KW-0805">Transcription regulation</keyword>
<dbReference type="AlphaFoldDB" id="A0A091AZB2"/>
<dbReference type="PRINTS" id="PR00778">
    <property type="entry name" value="HTHARSR"/>
</dbReference>
<dbReference type="NCBIfam" id="NF033788">
    <property type="entry name" value="HTH_metalloreg"/>
    <property type="match status" value="1"/>
</dbReference>
<dbReference type="GO" id="GO:0008757">
    <property type="term" value="F:S-adenosylmethionine-dependent methyltransferase activity"/>
    <property type="evidence" value="ECO:0007669"/>
    <property type="project" value="InterPro"/>
</dbReference>
<gene>
    <name evidence="5" type="ORF">N789_01155</name>
</gene>
<accession>A0A091AZB2</accession>
<dbReference type="Proteomes" id="UP000029385">
    <property type="component" value="Unassembled WGS sequence"/>
</dbReference>
<evidence type="ECO:0000256" key="1">
    <source>
        <dbReference type="ARBA" id="ARBA00023015"/>
    </source>
</evidence>
<dbReference type="InterPro" id="IPR011991">
    <property type="entry name" value="ArsR-like_HTH"/>
</dbReference>
<dbReference type="EMBL" id="AVCI01000001">
    <property type="protein sequence ID" value="KFN44647.1"/>
    <property type="molecule type" value="Genomic_DNA"/>
</dbReference>
<dbReference type="OrthoDB" id="5297460at2"/>
<evidence type="ECO:0000313" key="6">
    <source>
        <dbReference type="Proteomes" id="UP000029385"/>
    </source>
</evidence>
<dbReference type="Pfam" id="PF01022">
    <property type="entry name" value="HTH_5"/>
    <property type="match status" value="1"/>
</dbReference>
<dbReference type="GO" id="GO:0003700">
    <property type="term" value="F:DNA-binding transcription factor activity"/>
    <property type="evidence" value="ECO:0007669"/>
    <property type="project" value="InterPro"/>
</dbReference>
<dbReference type="eggNOG" id="COG0640">
    <property type="taxonomic scope" value="Bacteria"/>
</dbReference>
<dbReference type="CDD" id="cd00090">
    <property type="entry name" value="HTH_ARSR"/>
    <property type="match status" value="1"/>
</dbReference>
<dbReference type="STRING" id="1121015.GCA_000420545_01177"/>
<dbReference type="Gene3D" id="3.40.50.150">
    <property type="entry name" value="Vaccinia Virus protein VP39"/>
    <property type="match status" value="1"/>
</dbReference>
<dbReference type="PATRIC" id="fig|1121015.4.peg.228"/>
<evidence type="ECO:0000259" key="4">
    <source>
        <dbReference type="PROSITE" id="PS50987"/>
    </source>
</evidence>
<keyword evidence="2" id="KW-0238">DNA-binding</keyword>
<evidence type="ECO:0000256" key="2">
    <source>
        <dbReference type="ARBA" id="ARBA00023125"/>
    </source>
</evidence>
<dbReference type="InterPro" id="IPR029063">
    <property type="entry name" value="SAM-dependent_MTases_sf"/>
</dbReference>
<dbReference type="InterPro" id="IPR036390">
    <property type="entry name" value="WH_DNA-bd_sf"/>
</dbReference>
<protein>
    <submittedName>
        <fullName evidence="5">ArsR family transcriptional regulator</fullName>
    </submittedName>
</protein>
<reference evidence="5 6" key="1">
    <citation type="submission" date="2013-09" db="EMBL/GenBank/DDBJ databases">
        <title>Genome sequencing of Arenimonas oryziterrae.</title>
        <authorList>
            <person name="Chen F."/>
            <person name="Wang G."/>
        </authorList>
    </citation>
    <scope>NUCLEOTIDE SEQUENCE [LARGE SCALE GENOMIC DNA]</scope>
    <source>
        <strain evidence="5 6">YC6267</strain>
    </source>
</reference>
<dbReference type="InterPro" id="IPR013216">
    <property type="entry name" value="Methyltransf_11"/>
</dbReference>
<organism evidence="5 6">
    <name type="scientific">Arenimonas oryziterrae DSM 21050 = YC6267</name>
    <dbReference type="NCBI Taxonomy" id="1121015"/>
    <lineage>
        <taxon>Bacteria</taxon>
        <taxon>Pseudomonadati</taxon>
        <taxon>Pseudomonadota</taxon>
        <taxon>Gammaproteobacteria</taxon>
        <taxon>Lysobacterales</taxon>
        <taxon>Lysobacteraceae</taxon>
        <taxon>Arenimonas</taxon>
    </lineage>
</organism>
<name>A0A091AZB2_9GAMM</name>
<dbReference type="RefSeq" id="WP_022968817.1">
    <property type="nucleotide sequence ID" value="NZ_ATVD01000002.1"/>
</dbReference>
<dbReference type="eggNOG" id="COG2226">
    <property type="taxonomic scope" value="Bacteria"/>
</dbReference>
<dbReference type="SUPFAM" id="SSF53335">
    <property type="entry name" value="S-adenosyl-L-methionine-dependent methyltransferases"/>
    <property type="match status" value="1"/>
</dbReference>
<dbReference type="InterPro" id="IPR036388">
    <property type="entry name" value="WH-like_DNA-bd_sf"/>
</dbReference>
<evidence type="ECO:0000256" key="3">
    <source>
        <dbReference type="ARBA" id="ARBA00023163"/>
    </source>
</evidence>
<dbReference type="InterPro" id="IPR051081">
    <property type="entry name" value="HTH_MetalResp_TranReg"/>
</dbReference>
<keyword evidence="6" id="KW-1185">Reference proteome</keyword>
<dbReference type="GO" id="GO:0003677">
    <property type="term" value="F:DNA binding"/>
    <property type="evidence" value="ECO:0007669"/>
    <property type="project" value="UniProtKB-KW"/>
</dbReference>
<comment type="caution">
    <text evidence="5">The sequence shown here is derived from an EMBL/GenBank/DDBJ whole genome shotgun (WGS) entry which is preliminary data.</text>
</comment>
<proteinExistence type="predicted"/>
<dbReference type="CDD" id="cd02440">
    <property type="entry name" value="AdoMet_MTases"/>
    <property type="match status" value="1"/>
</dbReference>